<feature type="transmembrane region" description="Helical" evidence="6">
    <location>
        <begin position="113"/>
        <end position="134"/>
    </location>
</feature>
<dbReference type="RefSeq" id="XP_033432002.1">
    <property type="nucleotide sequence ID" value="XM_033566245.1"/>
</dbReference>
<comment type="similarity">
    <text evidence="2">Belongs to the paxB family.</text>
</comment>
<reference evidence="7 8" key="1">
    <citation type="submission" date="2019-08" db="EMBL/GenBank/DDBJ databases">
        <title>The genome sequence of a newly discovered highly antifungal drug resistant Aspergillus species, Aspergillus tanneri NIH 1004.</title>
        <authorList>
            <person name="Mounaud S."/>
            <person name="Singh I."/>
            <person name="Joardar V."/>
            <person name="Pakala S."/>
            <person name="Pakala S."/>
            <person name="Venepally P."/>
            <person name="Chung J.K."/>
            <person name="Losada L."/>
            <person name="Nierman W.C."/>
        </authorList>
    </citation>
    <scope>NUCLEOTIDE SEQUENCE [LARGE SCALE GENOMIC DNA]</scope>
    <source>
        <strain evidence="7 8">NIH1004</strain>
    </source>
</reference>
<dbReference type="EMBL" id="QUQM01000002">
    <property type="protein sequence ID" value="KAA8652641.1"/>
    <property type="molecule type" value="Genomic_DNA"/>
</dbReference>
<dbReference type="VEuPathDB" id="FungiDB:EYZ11_007133"/>
<evidence type="ECO:0000313" key="8">
    <source>
        <dbReference type="Proteomes" id="UP000324241"/>
    </source>
</evidence>
<dbReference type="PANTHER" id="PTHR42038">
    <property type="match status" value="1"/>
</dbReference>
<dbReference type="Proteomes" id="UP000324241">
    <property type="component" value="Unassembled WGS sequence"/>
</dbReference>
<dbReference type="GeneID" id="54324248"/>
<protein>
    <submittedName>
        <fullName evidence="7">Uncharacterized protein</fullName>
    </submittedName>
</protein>
<evidence type="ECO:0000256" key="4">
    <source>
        <dbReference type="ARBA" id="ARBA00022989"/>
    </source>
</evidence>
<name>A0A5M9MZR7_9EURO</name>
<accession>A0A5M9MZR7</accession>
<evidence type="ECO:0000256" key="6">
    <source>
        <dbReference type="SAM" id="Phobius"/>
    </source>
</evidence>
<dbReference type="InterPro" id="IPR039020">
    <property type="entry name" value="PaxB-like"/>
</dbReference>
<keyword evidence="3 6" id="KW-0812">Transmembrane</keyword>
<proteinExistence type="inferred from homology"/>
<feature type="transmembrane region" description="Helical" evidence="6">
    <location>
        <begin position="140"/>
        <end position="161"/>
    </location>
</feature>
<evidence type="ECO:0000256" key="1">
    <source>
        <dbReference type="ARBA" id="ARBA00004141"/>
    </source>
</evidence>
<comment type="caution">
    <text evidence="7">The sequence shown here is derived from an EMBL/GenBank/DDBJ whole genome shotgun (WGS) entry which is preliminary data.</text>
</comment>
<dbReference type="GO" id="GO:0016829">
    <property type="term" value="F:lyase activity"/>
    <property type="evidence" value="ECO:0007669"/>
    <property type="project" value="InterPro"/>
</dbReference>
<dbReference type="AlphaFoldDB" id="A0A5M9MZR7"/>
<feature type="transmembrane region" description="Helical" evidence="6">
    <location>
        <begin position="16"/>
        <end position="40"/>
    </location>
</feature>
<gene>
    <name evidence="7" type="ORF">ATNIH1004_001546</name>
</gene>
<feature type="transmembrane region" description="Helical" evidence="6">
    <location>
        <begin position="205"/>
        <end position="224"/>
    </location>
</feature>
<keyword evidence="5 6" id="KW-0472">Membrane</keyword>
<evidence type="ECO:0000313" key="7">
    <source>
        <dbReference type="EMBL" id="KAA8652641.1"/>
    </source>
</evidence>
<sequence length="246" mass="28244">MEKIDISKAPPEYRQIQGIVSILPIGYGVSFIICYGAVLYQAFKDRSYGMSMMTICCNFAWELVYAFVHRSKDSTRQIVFVVWALLQAIILYSAIKFSPNEWKHAPLVQQNILLIYTLCFLGFFSWHLALAAYLGPLGGYFWGGYVCQAVMSVGSLSQLITRGSTRGASSTIWLGRFSGSLFTLAISVVHINYWPEVWGWMDNPLMRWLAVAFLLLDVTYGICFRRIYQRERTLEYAKNHERLKHT</sequence>
<dbReference type="PANTHER" id="PTHR42038:SF2">
    <property type="entry name" value="TERPENE CYCLASE AUSL"/>
    <property type="match status" value="1"/>
</dbReference>
<comment type="subcellular location">
    <subcellularLocation>
        <location evidence="1">Membrane</location>
        <topology evidence="1">Multi-pass membrane protein</topology>
    </subcellularLocation>
</comment>
<dbReference type="GO" id="GO:0016020">
    <property type="term" value="C:membrane"/>
    <property type="evidence" value="ECO:0007669"/>
    <property type="project" value="UniProtKB-SubCell"/>
</dbReference>
<dbReference type="OrthoDB" id="5294024at2759"/>
<keyword evidence="4 6" id="KW-1133">Transmembrane helix</keyword>
<evidence type="ECO:0000256" key="5">
    <source>
        <dbReference type="ARBA" id="ARBA00023136"/>
    </source>
</evidence>
<feature type="transmembrane region" description="Helical" evidence="6">
    <location>
        <begin position="74"/>
        <end position="92"/>
    </location>
</feature>
<organism evidence="7 8">
    <name type="scientific">Aspergillus tanneri</name>
    <dbReference type="NCBI Taxonomy" id="1220188"/>
    <lineage>
        <taxon>Eukaryota</taxon>
        <taxon>Fungi</taxon>
        <taxon>Dikarya</taxon>
        <taxon>Ascomycota</taxon>
        <taxon>Pezizomycotina</taxon>
        <taxon>Eurotiomycetes</taxon>
        <taxon>Eurotiomycetidae</taxon>
        <taxon>Eurotiales</taxon>
        <taxon>Aspergillaceae</taxon>
        <taxon>Aspergillus</taxon>
        <taxon>Aspergillus subgen. Circumdati</taxon>
    </lineage>
</organism>
<evidence type="ECO:0000256" key="2">
    <source>
        <dbReference type="ARBA" id="ARBA00006757"/>
    </source>
</evidence>
<dbReference type="Pfam" id="PF25129">
    <property type="entry name" value="Pyr4-TMTC"/>
    <property type="match status" value="1"/>
</dbReference>
<feature type="transmembrane region" description="Helical" evidence="6">
    <location>
        <begin position="173"/>
        <end position="193"/>
    </location>
</feature>
<evidence type="ECO:0000256" key="3">
    <source>
        <dbReference type="ARBA" id="ARBA00022692"/>
    </source>
</evidence>